<keyword evidence="15" id="KW-1185">Reference proteome</keyword>
<evidence type="ECO:0000256" key="3">
    <source>
        <dbReference type="ARBA" id="ARBA00013815"/>
    </source>
</evidence>
<dbReference type="Pfam" id="PF14772">
    <property type="entry name" value="NYD-SP28"/>
    <property type="match status" value="1"/>
</dbReference>
<evidence type="ECO:0000256" key="5">
    <source>
        <dbReference type="ARBA" id="ARBA00023054"/>
    </source>
</evidence>
<evidence type="ECO:0000256" key="10">
    <source>
        <dbReference type="SAM" id="Coils"/>
    </source>
</evidence>
<proteinExistence type="inferred from homology"/>
<evidence type="ECO:0000256" key="9">
    <source>
        <dbReference type="ARBA" id="ARBA00046115"/>
    </source>
</evidence>
<feature type="coiled-coil region" evidence="10">
    <location>
        <begin position="107"/>
        <end position="159"/>
    </location>
</feature>
<evidence type="ECO:0000256" key="11">
    <source>
        <dbReference type="SAM" id="MobiDB-lite"/>
    </source>
</evidence>
<sequence>MDEASSSKTMNSSISEMSTQRMISMQRDLTAAVTNIQTAADARESTRRKELQEARQRRLELLENNARSSQNKAEEIFEALSSTKEKVIPQELQEALNSQQNICTLVLEDKDKLINDLQKELKVSDDRFVKDLRRMAEELDLMKERMEDQIKTLTEAYREEMSGVESFCLQEIEVLVTKDKSEWENHMKELWDQELERLEQRKEKVVEYETKIHHLMLDNMDKESIIKIEQDANFQALDVENQKMKASTMLMNLQQIKQKNNVDVHNFNLSQMYERISSLQMEIKKLVTKFSNQAKYLRDTSHHLKKDYKRILEQHERVQKKIKHFAVADAGRFKEMWRMVEAEVTLLVEKALAIDSEICVKHLGLAWDQPVLPFRELPGSIRPKQQTNTDPHPQLAQTQQALQCSGGAEDTSDRASSEAETTAGDQEGSDAGLEEETLVAVSHLLCDATGLIQESLLMLLSPLEEDVQMAMKLGSSLYALGLADKDFPKLAHFLLKYRQEQSEDVSGELSASSDQEEALIINPNQVLIALKGFLQQHKGSRENSDQSQSSVLQTEHRDSSADRVYWESLSNIITVDKVRLWEAAEESLQQHLVVLTEISELDIEKESLEQENTELRLLLQQSLSS</sequence>
<comment type="similarity">
    <text evidence="2">Belongs to the DRC1 family.</text>
</comment>
<protein>
    <recommendedName>
        <fullName evidence="3">Dynein regulatory complex protein 1</fullName>
    </recommendedName>
    <alternativeName>
        <fullName evidence="8">Coiled-coil domain-containing protein 164</fullName>
    </alternativeName>
</protein>
<dbReference type="Proteomes" id="UP001153269">
    <property type="component" value="Unassembled WGS sequence"/>
</dbReference>
<keyword evidence="4" id="KW-0282">Flagellum</keyword>
<comment type="caution">
    <text evidence="14">The sequence shown here is derived from an EMBL/GenBank/DDBJ whole genome shotgun (WGS) entry which is preliminary data.</text>
</comment>
<keyword evidence="7" id="KW-0966">Cell projection</keyword>
<dbReference type="AlphaFoldDB" id="A0A9N7VR61"/>
<keyword evidence="5 10" id="KW-0175">Coiled coil</keyword>
<evidence type="ECO:0000256" key="1">
    <source>
        <dbReference type="ARBA" id="ARBA00004611"/>
    </source>
</evidence>
<comment type="function">
    <text evidence="9">Component of the nexin-dynein regulatory complex (N-DRC) a key regulator of ciliary/flagellar motility which maintains the alignment and integrity of the distal axoneme and regulates microtubule sliding in motile axonemes. Plays a critical role in the assembly of N-DRC and also stabilizes the assembly of multiple inner dynein arms and radial spokes. Coassembles with CCDC65/DRC2 to form a central scaffold needed for assembly of the N-DRC and its attachment to the outer doublet microtubules.</text>
</comment>
<feature type="region of interest" description="Disordered" evidence="11">
    <location>
        <begin position="377"/>
        <end position="431"/>
    </location>
</feature>
<organism evidence="14 15">
    <name type="scientific">Pleuronectes platessa</name>
    <name type="common">European plaice</name>
    <dbReference type="NCBI Taxonomy" id="8262"/>
    <lineage>
        <taxon>Eukaryota</taxon>
        <taxon>Metazoa</taxon>
        <taxon>Chordata</taxon>
        <taxon>Craniata</taxon>
        <taxon>Vertebrata</taxon>
        <taxon>Euteleostomi</taxon>
        <taxon>Actinopterygii</taxon>
        <taxon>Neopterygii</taxon>
        <taxon>Teleostei</taxon>
        <taxon>Neoteleostei</taxon>
        <taxon>Acanthomorphata</taxon>
        <taxon>Carangaria</taxon>
        <taxon>Pleuronectiformes</taxon>
        <taxon>Pleuronectoidei</taxon>
        <taxon>Pleuronectidae</taxon>
        <taxon>Pleuronectes</taxon>
    </lineage>
</organism>
<comment type="subcellular location">
    <subcellularLocation>
        <location evidence="1">Cytoplasm</location>
        <location evidence="1">Cytoskeleton</location>
        <location evidence="1">Flagellum axoneme</location>
    </subcellularLocation>
</comment>
<dbReference type="EMBL" id="CADEAL010004183">
    <property type="protein sequence ID" value="CAB1453758.1"/>
    <property type="molecule type" value="Genomic_DNA"/>
</dbReference>
<dbReference type="PANTHER" id="PTHR21625">
    <property type="entry name" value="NYD-SP28 PROTEIN"/>
    <property type="match status" value="1"/>
</dbReference>
<dbReference type="InterPro" id="IPR039505">
    <property type="entry name" value="DRC1/2_N"/>
</dbReference>
<feature type="domain" description="Dynein regulatory complex protein 1/2 N-terminal" evidence="12">
    <location>
        <begin position="39"/>
        <end position="138"/>
    </location>
</feature>
<accession>A0A9N7VR61</accession>
<evidence type="ECO:0000259" key="12">
    <source>
        <dbReference type="Pfam" id="PF14772"/>
    </source>
</evidence>
<evidence type="ECO:0000256" key="2">
    <source>
        <dbReference type="ARBA" id="ARBA00009688"/>
    </source>
</evidence>
<feature type="coiled-coil region" evidence="10">
    <location>
        <begin position="51"/>
        <end position="79"/>
    </location>
</feature>
<evidence type="ECO:0000256" key="6">
    <source>
        <dbReference type="ARBA" id="ARBA00023069"/>
    </source>
</evidence>
<dbReference type="InterPro" id="IPR029440">
    <property type="entry name" value="DRC1_C"/>
</dbReference>
<dbReference type="Pfam" id="PF14775">
    <property type="entry name" value="NYD-SP28_assoc"/>
    <property type="match status" value="1"/>
</dbReference>
<feature type="coiled-coil region" evidence="10">
    <location>
        <begin position="598"/>
        <end position="625"/>
    </location>
</feature>
<feature type="region of interest" description="Disordered" evidence="11">
    <location>
        <begin position="1"/>
        <end position="21"/>
    </location>
</feature>
<reference evidence="14" key="1">
    <citation type="submission" date="2020-03" db="EMBL/GenBank/DDBJ databases">
        <authorList>
            <person name="Weist P."/>
        </authorList>
    </citation>
    <scope>NUCLEOTIDE SEQUENCE</scope>
</reference>
<dbReference type="GO" id="GO:0070286">
    <property type="term" value="P:axonemal dynein complex assembly"/>
    <property type="evidence" value="ECO:0007669"/>
    <property type="project" value="InterPro"/>
</dbReference>
<dbReference type="GO" id="GO:0060285">
    <property type="term" value="P:cilium-dependent cell motility"/>
    <property type="evidence" value="ECO:0007669"/>
    <property type="project" value="TreeGrafter"/>
</dbReference>
<evidence type="ECO:0000313" key="14">
    <source>
        <dbReference type="EMBL" id="CAB1453758.1"/>
    </source>
</evidence>
<feature type="domain" description="Dynein regulatory complex protein 1 C-terminal" evidence="13">
    <location>
        <begin position="565"/>
        <end position="623"/>
    </location>
</feature>
<evidence type="ECO:0000256" key="4">
    <source>
        <dbReference type="ARBA" id="ARBA00022846"/>
    </source>
</evidence>
<gene>
    <name evidence="14" type="ORF">PLEPLA_LOCUS41518</name>
</gene>
<dbReference type="GO" id="GO:0005858">
    <property type="term" value="C:axonemal dynein complex"/>
    <property type="evidence" value="ECO:0007669"/>
    <property type="project" value="InterPro"/>
</dbReference>
<evidence type="ECO:0000259" key="13">
    <source>
        <dbReference type="Pfam" id="PF14775"/>
    </source>
</evidence>
<name>A0A9N7VR61_PLEPL</name>
<dbReference type="InterPro" id="IPR039750">
    <property type="entry name" value="DRC1/DRC2"/>
</dbReference>
<dbReference type="GO" id="GO:0003352">
    <property type="term" value="P:regulation of cilium movement"/>
    <property type="evidence" value="ECO:0007669"/>
    <property type="project" value="TreeGrafter"/>
</dbReference>
<feature type="compositionally biased region" description="Polar residues" evidence="11">
    <location>
        <begin position="383"/>
        <end position="403"/>
    </location>
</feature>
<evidence type="ECO:0000313" key="15">
    <source>
        <dbReference type="Proteomes" id="UP001153269"/>
    </source>
</evidence>
<evidence type="ECO:0000256" key="8">
    <source>
        <dbReference type="ARBA" id="ARBA00031554"/>
    </source>
</evidence>
<keyword evidence="6" id="KW-0969">Cilium</keyword>
<evidence type="ECO:0000256" key="7">
    <source>
        <dbReference type="ARBA" id="ARBA00023273"/>
    </source>
</evidence>
<dbReference type="PANTHER" id="PTHR21625:SF1">
    <property type="entry name" value="DYNEIN REGULATORY COMPLEX PROTEIN 1"/>
    <property type="match status" value="1"/>
</dbReference>